<dbReference type="SUPFAM" id="SSF48498">
    <property type="entry name" value="Tetracyclin repressor-like, C-terminal domain"/>
    <property type="match status" value="1"/>
</dbReference>
<reference evidence="1 2" key="1">
    <citation type="submission" date="2019-10" db="EMBL/GenBank/DDBJ databases">
        <title>Rubrobacter sp nov SCSIO 52915 isolated from a deep-sea sediment in the South China Sea.</title>
        <authorList>
            <person name="Chen R.W."/>
        </authorList>
    </citation>
    <scope>NUCLEOTIDE SEQUENCE [LARGE SCALE GENOMIC DNA]</scope>
    <source>
        <strain evidence="1 2">SCSIO 52915</strain>
    </source>
</reference>
<dbReference type="KEGG" id="rmar:GBA65_09180"/>
<protein>
    <submittedName>
        <fullName evidence="1">TetR family transcriptional regulator</fullName>
    </submittedName>
</protein>
<dbReference type="Proteomes" id="UP000502706">
    <property type="component" value="Chromosome"/>
</dbReference>
<gene>
    <name evidence="1" type="ORF">GBA65_09180</name>
</gene>
<evidence type="ECO:0000313" key="2">
    <source>
        <dbReference type="Proteomes" id="UP000502706"/>
    </source>
</evidence>
<keyword evidence="2" id="KW-1185">Reference proteome</keyword>
<evidence type="ECO:0000313" key="1">
    <source>
        <dbReference type="EMBL" id="QIN78663.1"/>
    </source>
</evidence>
<dbReference type="EMBL" id="CP045121">
    <property type="protein sequence ID" value="QIN78663.1"/>
    <property type="molecule type" value="Genomic_DNA"/>
</dbReference>
<accession>A0A6G8PWU5</accession>
<organism evidence="1 2">
    <name type="scientific">Rubrobacter marinus</name>
    <dbReference type="NCBI Taxonomy" id="2653852"/>
    <lineage>
        <taxon>Bacteria</taxon>
        <taxon>Bacillati</taxon>
        <taxon>Actinomycetota</taxon>
        <taxon>Rubrobacteria</taxon>
        <taxon>Rubrobacterales</taxon>
        <taxon>Rubrobacteraceae</taxon>
        <taxon>Rubrobacter</taxon>
    </lineage>
</organism>
<dbReference type="InterPro" id="IPR036271">
    <property type="entry name" value="Tet_transcr_reg_TetR-rel_C_sf"/>
</dbReference>
<dbReference type="SUPFAM" id="SSF46689">
    <property type="entry name" value="Homeodomain-like"/>
    <property type="match status" value="1"/>
</dbReference>
<sequence length="121" mass="12744">MGVGSPKGDSYRHGGLRRALVGAGVELARGGADAVVQREATRRVGMAPSAAYRHFADRRELLDAVCPAIQAKQAVAMKEGLAWSAVHGPAMLLIDGTLRGKDGAGVYDVGQRLIYMAERGL</sequence>
<dbReference type="Gene3D" id="1.10.357.10">
    <property type="entry name" value="Tetracycline Repressor, domain 2"/>
    <property type="match status" value="1"/>
</dbReference>
<dbReference type="InterPro" id="IPR009057">
    <property type="entry name" value="Homeodomain-like_sf"/>
</dbReference>
<proteinExistence type="predicted"/>
<dbReference type="AlphaFoldDB" id="A0A6G8PWU5"/>
<name>A0A6G8PWU5_9ACTN</name>